<gene>
    <name evidence="1" type="ORF">D2A34_19380</name>
</gene>
<organism evidence="1 2">
    <name type="scientific">Clostridium chromiireducens</name>
    <dbReference type="NCBI Taxonomy" id="225345"/>
    <lineage>
        <taxon>Bacteria</taxon>
        <taxon>Bacillati</taxon>
        <taxon>Bacillota</taxon>
        <taxon>Clostridia</taxon>
        <taxon>Eubacteriales</taxon>
        <taxon>Clostridiaceae</taxon>
        <taxon>Clostridium</taxon>
    </lineage>
</organism>
<dbReference type="AlphaFoldDB" id="A0A399IJ03"/>
<protein>
    <submittedName>
        <fullName evidence="1">DUF1540 domain-containing protein</fullName>
    </submittedName>
</protein>
<name>A0A399IJ03_9CLOT</name>
<evidence type="ECO:0000313" key="1">
    <source>
        <dbReference type="EMBL" id="RII32998.1"/>
    </source>
</evidence>
<accession>A0A399IJ03</accession>
<proteinExistence type="predicted"/>
<sequence length="56" mass="6667">MVVKCAFKTCLYYNKGKCNRMCIELISFDYVDEKNEDIQGLSCKGFKYNSSWMYQE</sequence>
<dbReference type="Proteomes" id="UP000265930">
    <property type="component" value="Unassembled WGS sequence"/>
</dbReference>
<evidence type="ECO:0000313" key="2">
    <source>
        <dbReference type="Proteomes" id="UP000265930"/>
    </source>
</evidence>
<dbReference type="EMBL" id="QXDJ01000005">
    <property type="protein sequence ID" value="RII32998.1"/>
    <property type="molecule type" value="Genomic_DNA"/>
</dbReference>
<comment type="caution">
    <text evidence="1">The sequence shown here is derived from an EMBL/GenBank/DDBJ whole genome shotgun (WGS) entry which is preliminary data.</text>
</comment>
<reference evidence="1 2" key="1">
    <citation type="submission" date="2018-08" db="EMBL/GenBank/DDBJ databases">
        <title>Genome of Clostridium chromiireducens C1, DSM12136.</title>
        <authorList>
            <person name="Xing M."/>
            <person name="Wei Y."/>
            <person name="Ang E.L."/>
            <person name="Zhao H."/>
            <person name="Zhang Y."/>
        </authorList>
    </citation>
    <scope>NUCLEOTIDE SEQUENCE [LARGE SCALE GENOMIC DNA]</scope>
    <source>
        <strain evidence="1 2">C1</strain>
    </source>
</reference>